<feature type="region of interest" description="Disordered" evidence="1">
    <location>
        <begin position="1567"/>
        <end position="1618"/>
    </location>
</feature>
<dbReference type="EMBL" id="CM016557">
    <property type="protein sequence ID" value="TKW10918.1"/>
    <property type="molecule type" value="Genomic_DNA"/>
</dbReference>
<feature type="region of interest" description="Disordered" evidence="1">
    <location>
        <begin position="974"/>
        <end position="997"/>
    </location>
</feature>
<name>A0A4U6U5S7_SETVI</name>
<dbReference type="Proteomes" id="UP000298652">
    <property type="component" value="Chromosome 6"/>
</dbReference>
<feature type="region of interest" description="Disordered" evidence="1">
    <location>
        <begin position="1040"/>
        <end position="1077"/>
    </location>
</feature>
<feature type="region of interest" description="Disordered" evidence="1">
    <location>
        <begin position="80"/>
        <end position="105"/>
    </location>
</feature>
<evidence type="ECO:0000256" key="1">
    <source>
        <dbReference type="SAM" id="MobiDB-lite"/>
    </source>
</evidence>
<keyword evidence="3" id="KW-1185">Reference proteome</keyword>
<reference evidence="2" key="1">
    <citation type="submission" date="2019-03" db="EMBL/GenBank/DDBJ databases">
        <title>WGS assembly of Setaria viridis.</title>
        <authorList>
            <person name="Huang P."/>
            <person name="Jenkins J."/>
            <person name="Grimwood J."/>
            <person name="Barry K."/>
            <person name="Healey A."/>
            <person name="Mamidi S."/>
            <person name="Sreedasyam A."/>
            <person name="Shu S."/>
            <person name="Feldman M."/>
            <person name="Wu J."/>
            <person name="Yu Y."/>
            <person name="Chen C."/>
            <person name="Johnson J."/>
            <person name="Rokhsar D."/>
            <person name="Baxter I."/>
            <person name="Schmutz J."/>
            <person name="Brutnell T."/>
            <person name="Kellogg E."/>
        </authorList>
    </citation>
    <scope>NUCLEOTIDE SEQUENCE [LARGE SCALE GENOMIC DNA]</scope>
</reference>
<dbReference type="InterPro" id="IPR050875">
    <property type="entry name" value="Troponin_I"/>
</dbReference>
<organism evidence="2 3">
    <name type="scientific">Setaria viridis</name>
    <name type="common">Green bristlegrass</name>
    <name type="synonym">Setaria italica subsp. viridis</name>
    <dbReference type="NCBI Taxonomy" id="4556"/>
    <lineage>
        <taxon>Eukaryota</taxon>
        <taxon>Viridiplantae</taxon>
        <taxon>Streptophyta</taxon>
        <taxon>Embryophyta</taxon>
        <taxon>Tracheophyta</taxon>
        <taxon>Spermatophyta</taxon>
        <taxon>Magnoliopsida</taxon>
        <taxon>Liliopsida</taxon>
        <taxon>Poales</taxon>
        <taxon>Poaceae</taxon>
        <taxon>PACMAD clade</taxon>
        <taxon>Panicoideae</taxon>
        <taxon>Panicodae</taxon>
        <taxon>Paniceae</taxon>
        <taxon>Cenchrinae</taxon>
        <taxon>Setaria</taxon>
    </lineage>
</organism>
<dbReference type="Gramene" id="TKW10918">
    <property type="protein sequence ID" value="TKW10918"/>
    <property type="gene ID" value="SEVIR_6G200100v2"/>
</dbReference>
<feature type="region of interest" description="Disordered" evidence="1">
    <location>
        <begin position="931"/>
        <end position="958"/>
    </location>
</feature>
<dbReference type="PANTHER" id="PTHR13738">
    <property type="entry name" value="TROPONIN I"/>
    <property type="match status" value="1"/>
</dbReference>
<feature type="compositionally biased region" description="Polar residues" evidence="1">
    <location>
        <begin position="91"/>
        <end position="103"/>
    </location>
</feature>
<proteinExistence type="predicted"/>
<feature type="compositionally biased region" description="Low complexity" evidence="1">
    <location>
        <begin position="1052"/>
        <end position="1061"/>
    </location>
</feature>
<accession>A0A4U6U5S7</accession>
<sequence>MNITRSAEVNGRQKCASESVIESTGMHSSNENPSPANSVEVPHSAVILLLQNETSHSVEADFCKVPHLVTILLPEKETTHAAETEPLEGPRSSTTPLLQNDSVKPSFLKGSDSVAGTLPENDSIEIAENGSLEVPCSMVSLLLEKDTLRSDEANFHEGTNSIPSVLLNKKTTLTDSLEGPQPKASSLLGKDMLHCARINCQEGHAATQGNTVRKLSVDLADLKSADHVHHVFPEINHWVKQRTADEAVEVKPVIMNINSSEKFNQCQKCTCKTVIDSTIMCVSSEEPSTANSVEVQHPALSSLLQNDALHSVDADLDEATHPITSCTSPRKETSYTAKTECLEDPMCIATPLLKIDSFHSVKPASLEGLVSVAATNPENDPIATNPENDSLELPHSMVSLLVEKGTLHSDKANFLEGTNSMACLLLDKEQILTDSLEKDTLHCVNTNHHGGHYFMPSVVLDKEITDAAESESSEGPNFMANPLIENESLHSTKPNFLEGPDCVSSRPLPENDAFETAENVPIEVLTSLHVKNGKLLEKGSTLADSLEGSHGMASPPAEKDFLHCVESDFLQGTYCMPSLLLDEEAGHTFETTSLEGPFCLVSPMIEKDPLNTIDHTEKLRKRSSLFDRCDDESSRTLEQQSSGYNVLPAPINESALQPYQLADNTSEARDVCAWNNIYISSRPEALSAGSCKSARALHTAERNRRMLTDKSLTSLQRHGTEQKICFFDNAVELNADSCAAVSDNQTKSLRPSAQHLYSSGCSKKFSSLRSEMPDVQGTNSMANLLLEKEPALTDSLGGPHFLASPLLEKATLHCIQTQTDLDKILLKYTDDGEACQNSIVSSGTIISHNGSCIANAFVSAEIHCGDSSTGSAEDAFVCAESESAQMQSSLAKIPLECVKTGKAVEAQMASAAQFTLVESVQREPILDSIKCQPRQSDHAHANFPNKGKSVMPNVSSGASSKIAGVLHTTESKITTNESLQTVNDKQNNSPETSCEHSCSSVSGEMFSSLESHVQRTASHLDKLSASEIQVNWNSSCEKVEMNGQSDDELYGSSSIMSTSSSLDNQDDYDQKKTRGNLSGKALPSLSCLSRLGSRECSSPNIEERINASNRTSPLTHEVQAAANYSPEKSMSNLSDAIHCSSPILQASLCSGSSLNTKVTTIPQHSRSYSLANNLDSAFASVAGFSDFQADGERCYIRQENSSVECPNGGLKTARAEDHSKFDETMQECKNFSIPVRSNSPTISDRAFQAFCESTKLINLSSSLSAKYKMKPLDGVYQSLPSKFEKLMNRSLAYSLDGNLLDQSHDSKKLRDFGKYSLDLDGVFMMSDDLIYGSSYAYGVQEDSDVPLTLLVEKYNLEKLSGRTGSSSGYLVSIPKLDCYRIDEDSTILGKNENQVNLSGPVGRKYSRQGLTAKKPLGYATNIYKSKGTSSLDLTAGKSYTRKPDRHVHIRANQDIKNPKDNCAPSIRKAGKVIHPLLGRLSKAEMSSCKSERNRSKTNLEKGFRPRNIVSNMTSFVPNVKQKQRPLTSCGKRDVRVRALEAAEAAKRREEKKQTEREKRKAAVALERERLKQEKEHRQEQVEQQKKRDADIITRKRQRENDGKRGNGRKTKCAEEAPKRQKKLVEIMYSTNVMKDACPNNTDGKDMVEHLVKGVKNPLLSDERMESVHRLIASESNSLKCISADWKSEGYGLQVQESLSDNVDMYYEMSPYEDSDEGDIDELELKREIRRSCRLIPSWAQAENLDKILLSNQALDPREVFAHKCSFSLSNVLTPAIPHRLFN</sequence>
<evidence type="ECO:0000313" key="3">
    <source>
        <dbReference type="Proteomes" id="UP000298652"/>
    </source>
</evidence>
<gene>
    <name evidence="2" type="ORF">SEVIR_6G200100v2</name>
</gene>
<feature type="compositionally biased region" description="Polar residues" evidence="1">
    <location>
        <begin position="20"/>
        <end position="37"/>
    </location>
</feature>
<feature type="compositionally biased region" description="Basic and acidic residues" evidence="1">
    <location>
        <begin position="1567"/>
        <end position="1604"/>
    </location>
</feature>
<dbReference type="PANTHER" id="PTHR13738:SF1">
    <property type="entry name" value="TROPONIN I"/>
    <property type="match status" value="1"/>
</dbReference>
<feature type="region of interest" description="Disordered" evidence="1">
    <location>
        <begin position="1"/>
        <end position="39"/>
    </location>
</feature>
<protein>
    <submittedName>
        <fullName evidence="2">Uncharacterized protein</fullName>
    </submittedName>
</protein>
<evidence type="ECO:0000313" key="2">
    <source>
        <dbReference type="EMBL" id="TKW10918.1"/>
    </source>
</evidence>